<evidence type="ECO:0008006" key="3">
    <source>
        <dbReference type="Google" id="ProtNLM"/>
    </source>
</evidence>
<organism evidence="1 2">
    <name type="scientific">Duganella lactea</name>
    <dbReference type="NCBI Taxonomy" id="2692173"/>
    <lineage>
        <taxon>Bacteria</taxon>
        <taxon>Pseudomonadati</taxon>
        <taxon>Pseudomonadota</taxon>
        <taxon>Betaproteobacteria</taxon>
        <taxon>Burkholderiales</taxon>
        <taxon>Oxalobacteraceae</taxon>
        <taxon>Telluria group</taxon>
        <taxon>Duganella</taxon>
    </lineage>
</organism>
<evidence type="ECO:0000313" key="1">
    <source>
        <dbReference type="EMBL" id="MYM81206.1"/>
    </source>
</evidence>
<dbReference type="Proteomes" id="UP000474565">
    <property type="component" value="Unassembled WGS sequence"/>
</dbReference>
<accession>A0A6L8MHI1</accession>
<comment type="caution">
    <text evidence="1">The sequence shown here is derived from an EMBL/GenBank/DDBJ whole genome shotgun (WGS) entry which is preliminary data.</text>
</comment>
<evidence type="ECO:0000313" key="2">
    <source>
        <dbReference type="Proteomes" id="UP000474565"/>
    </source>
</evidence>
<gene>
    <name evidence="1" type="ORF">GTP44_04440</name>
</gene>
<dbReference type="RefSeq" id="WP_161018472.1">
    <property type="nucleotide sequence ID" value="NZ_WWCP01000002.1"/>
</dbReference>
<proteinExistence type="predicted"/>
<dbReference type="EMBL" id="WWCP01000002">
    <property type="protein sequence ID" value="MYM81206.1"/>
    <property type="molecule type" value="Genomic_DNA"/>
</dbReference>
<dbReference type="AlphaFoldDB" id="A0A6L8MHI1"/>
<protein>
    <recommendedName>
        <fullName evidence="3">Ribosomal protein S3AE</fullName>
    </recommendedName>
</protein>
<reference evidence="1 2" key="1">
    <citation type="submission" date="2019-12" db="EMBL/GenBank/DDBJ databases">
        <title>Novel species isolated from a subtropical stream in China.</title>
        <authorList>
            <person name="Lu H."/>
        </authorList>
    </citation>
    <scope>NUCLEOTIDE SEQUENCE [LARGE SCALE GENOMIC DNA]</scope>
    <source>
        <strain evidence="1 2">FT50W</strain>
    </source>
</reference>
<sequence>MNKPLSFPFPIRKECPPGACVCGRDALLDAWEQAPDDTDIRVLKLTREEEKRLIGAIEGVASYEDLDRINRKLRELLGITLTITPSPHGVSTVMGLSIKLAEQPGLCRKTHEALPAAVRRCFRGKPDIVYALLNARDLLREEDS</sequence>
<name>A0A6L8MHI1_9BURK</name>